<dbReference type="InterPro" id="IPR051785">
    <property type="entry name" value="MMCE/EMCE_epimerase"/>
</dbReference>
<name>A0ABV7NMD4_9SPHN</name>
<feature type="domain" description="VOC" evidence="2">
    <location>
        <begin position="9"/>
        <end position="147"/>
    </location>
</feature>
<dbReference type="PROSITE" id="PS51819">
    <property type="entry name" value="VOC"/>
    <property type="match status" value="1"/>
</dbReference>
<evidence type="ECO:0000256" key="1">
    <source>
        <dbReference type="ARBA" id="ARBA00022723"/>
    </source>
</evidence>
<gene>
    <name evidence="3" type="ORF">ACFOKF_19385</name>
</gene>
<dbReference type="RefSeq" id="WP_380798026.1">
    <property type="nucleotide sequence ID" value="NZ_JBHRVU010000005.1"/>
</dbReference>
<evidence type="ECO:0000313" key="3">
    <source>
        <dbReference type="EMBL" id="MFC3443321.1"/>
    </source>
</evidence>
<protein>
    <submittedName>
        <fullName evidence="3">VOC family protein</fullName>
    </submittedName>
</protein>
<dbReference type="SUPFAM" id="SSF54593">
    <property type="entry name" value="Glyoxalase/Bleomycin resistance protein/Dihydroxybiphenyl dioxygenase"/>
    <property type="match status" value="1"/>
</dbReference>
<dbReference type="InterPro" id="IPR029068">
    <property type="entry name" value="Glyas_Bleomycin-R_OHBP_Dase"/>
</dbReference>
<dbReference type="Gene3D" id="3.10.180.10">
    <property type="entry name" value="2,3-Dihydroxybiphenyl 1,2-Dioxygenase, domain 1"/>
    <property type="match status" value="1"/>
</dbReference>
<dbReference type="Proteomes" id="UP001595681">
    <property type="component" value="Unassembled WGS sequence"/>
</dbReference>
<evidence type="ECO:0000313" key="4">
    <source>
        <dbReference type="Proteomes" id="UP001595681"/>
    </source>
</evidence>
<dbReference type="InterPro" id="IPR037523">
    <property type="entry name" value="VOC_core"/>
</dbReference>
<proteinExistence type="predicted"/>
<dbReference type="EMBL" id="JBHRVU010000005">
    <property type="protein sequence ID" value="MFC3443321.1"/>
    <property type="molecule type" value="Genomic_DNA"/>
</dbReference>
<comment type="caution">
    <text evidence="3">The sequence shown here is derived from an EMBL/GenBank/DDBJ whole genome shotgun (WGS) entry which is preliminary data.</text>
</comment>
<evidence type="ECO:0000259" key="2">
    <source>
        <dbReference type="PROSITE" id="PS51819"/>
    </source>
</evidence>
<dbReference type="PANTHER" id="PTHR43048">
    <property type="entry name" value="METHYLMALONYL-COA EPIMERASE"/>
    <property type="match status" value="1"/>
</dbReference>
<dbReference type="PANTHER" id="PTHR43048:SF3">
    <property type="entry name" value="METHYLMALONYL-COA EPIMERASE, MITOCHONDRIAL"/>
    <property type="match status" value="1"/>
</dbReference>
<organism evidence="3 4">
    <name type="scientific">Sphingobium rhizovicinum</name>
    <dbReference type="NCBI Taxonomy" id="432308"/>
    <lineage>
        <taxon>Bacteria</taxon>
        <taxon>Pseudomonadati</taxon>
        <taxon>Pseudomonadota</taxon>
        <taxon>Alphaproteobacteria</taxon>
        <taxon>Sphingomonadales</taxon>
        <taxon>Sphingomonadaceae</taxon>
        <taxon>Sphingobium</taxon>
    </lineage>
</organism>
<keyword evidence="4" id="KW-1185">Reference proteome</keyword>
<reference evidence="4" key="1">
    <citation type="journal article" date="2019" name="Int. J. Syst. Evol. Microbiol.">
        <title>The Global Catalogue of Microorganisms (GCM) 10K type strain sequencing project: providing services to taxonomists for standard genome sequencing and annotation.</title>
        <authorList>
            <consortium name="The Broad Institute Genomics Platform"/>
            <consortium name="The Broad Institute Genome Sequencing Center for Infectious Disease"/>
            <person name="Wu L."/>
            <person name="Ma J."/>
        </authorList>
    </citation>
    <scope>NUCLEOTIDE SEQUENCE [LARGE SCALE GENOMIC DNA]</scope>
    <source>
        <strain evidence="4">CCM 7491</strain>
    </source>
</reference>
<keyword evidence="1" id="KW-0479">Metal-binding</keyword>
<accession>A0ABV7NMD4</accession>
<sequence>MTGLAQLGKVMQIAYVPADFDGALRFWTQVMGVGPFFLQPNLSPPGSYHRGQPTDAVFSIAIAYWGDVQVELVQQHNDGPSIYKEWRDAGHEGMHHSCILVDDIAEAQRAAEAAGGVIAQEIRGQGWGVFYADMGGGPGTMIEVMQASAATLERFAIMKQASIGWDGSDPVRRFG</sequence>
<dbReference type="Pfam" id="PF13669">
    <property type="entry name" value="Glyoxalase_4"/>
    <property type="match status" value="1"/>
</dbReference>